<dbReference type="InterPro" id="IPR029062">
    <property type="entry name" value="Class_I_gatase-like"/>
</dbReference>
<accession>G1WHX8</accession>
<reference evidence="1 2" key="1">
    <citation type="submission" date="2011-06" db="EMBL/GenBank/DDBJ databases">
        <title>The Genome Sequence of Collinsella tanakaei YIT 12063.</title>
        <authorList>
            <consortium name="The Broad Institute Genome Sequencing Platform"/>
            <person name="Earl A."/>
            <person name="Ward D."/>
            <person name="Feldgarden M."/>
            <person name="Gevers D."/>
            <person name="Morotomi M."/>
            <person name="Young S.K."/>
            <person name="Zeng Q."/>
            <person name="Gargeya S."/>
            <person name="Fitzgerald M."/>
            <person name="Haas B."/>
            <person name="Abouelleil A."/>
            <person name="Alvarado L."/>
            <person name="Arachchi H.M."/>
            <person name="Berlin A."/>
            <person name="Brown A."/>
            <person name="Chapman S.B."/>
            <person name="Chen Z."/>
            <person name="Dunbar C."/>
            <person name="Freedman E."/>
            <person name="Gearin G."/>
            <person name="Gellesch M."/>
            <person name="Goldberg J."/>
            <person name="Griggs A."/>
            <person name="Gujja S."/>
            <person name="Heiman D."/>
            <person name="Howarth C."/>
            <person name="Larson L."/>
            <person name="Lui A."/>
            <person name="MacDonald P.J.P."/>
            <person name="Mehta T."/>
            <person name="Montmayeur A."/>
            <person name="Murphy C."/>
            <person name="Neiman D."/>
            <person name="Pearson M."/>
            <person name="Priest M."/>
            <person name="Roberts A."/>
            <person name="Saif S."/>
            <person name="Shea T."/>
            <person name="Shenoy N."/>
            <person name="Sisk P."/>
            <person name="Stolte C."/>
            <person name="Sykes S."/>
            <person name="Wortman J."/>
            <person name="Nusbaum C."/>
            <person name="Birren B."/>
        </authorList>
    </citation>
    <scope>NUCLEOTIDE SEQUENCE [LARGE SCALE GENOMIC DNA]</scope>
    <source>
        <strain evidence="1 2">YIT 12063</strain>
    </source>
</reference>
<comment type="caution">
    <text evidence="1">The sequence shown here is derived from an EMBL/GenBank/DDBJ whole genome shotgun (WGS) entry which is preliminary data.</text>
</comment>
<dbReference type="STRING" id="742742.HMPREF9452_00941"/>
<evidence type="ECO:0000313" key="2">
    <source>
        <dbReference type="Proteomes" id="UP000004830"/>
    </source>
</evidence>
<dbReference type="RefSeq" id="WP_009140976.1">
    <property type="nucleotide sequence ID" value="NZ_JH126468.1"/>
</dbReference>
<name>G1WHX8_9ACTN</name>
<dbReference type="PATRIC" id="fig|742742.3.peg.907"/>
<dbReference type="GeneID" id="69064608"/>
<dbReference type="Proteomes" id="UP000004830">
    <property type="component" value="Unassembled WGS sequence"/>
</dbReference>
<gene>
    <name evidence="1" type="ORF">HMPREF9452_00941</name>
</gene>
<keyword evidence="2" id="KW-1185">Reference proteome</keyword>
<dbReference type="EMBL" id="ADLS01000011">
    <property type="protein sequence ID" value="EGX71553.1"/>
    <property type="molecule type" value="Genomic_DNA"/>
</dbReference>
<sequence length="72" mass="8688">MDVFLRHLRRRVVPVAVPSERSPRTYWRFFLGGRLTRGSFNIWNSQAQLLYTNWLNYCVYQTTSYDIERVGE</sequence>
<protein>
    <submittedName>
        <fullName evidence="1">Uncharacterized protein</fullName>
    </submittedName>
</protein>
<dbReference type="HOGENOM" id="CLU_2715438_0_0_11"/>
<dbReference type="InterPro" id="IPR033752">
    <property type="entry name" value="MetA_family"/>
</dbReference>
<organism evidence="1 2">
    <name type="scientific">Collinsella tanakaei YIT 12063</name>
    <dbReference type="NCBI Taxonomy" id="742742"/>
    <lineage>
        <taxon>Bacteria</taxon>
        <taxon>Bacillati</taxon>
        <taxon>Actinomycetota</taxon>
        <taxon>Coriobacteriia</taxon>
        <taxon>Coriobacteriales</taxon>
        <taxon>Coriobacteriaceae</taxon>
        <taxon>Collinsella</taxon>
    </lineage>
</organism>
<dbReference type="Gene3D" id="3.40.50.880">
    <property type="match status" value="1"/>
</dbReference>
<dbReference type="Pfam" id="PF04204">
    <property type="entry name" value="HTS"/>
    <property type="match status" value="1"/>
</dbReference>
<dbReference type="AlphaFoldDB" id="G1WHX8"/>
<proteinExistence type="predicted"/>
<evidence type="ECO:0000313" key="1">
    <source>
        <dbReference type="EMBL" id="EGX71553.1"/>
    </source>
</evidence>